<dbReference type="Proteomes" id="UP001304461">
    <property type="component" value="Unassembled WGS sequence"/>
</dbReference>
<reference evidence="2 3" key="1">
    <citation type="submission" date="2023-12" db="EMBL/GenBank/DDBJ databases">
        <title>Baltic Sea Cyanobacteria.</title>
        <authorList>
            <person name="Delbaje E."/>
            <person name="Fewer D.P."/>
            <person name="Shishido T.K."/>
        </authorList>
    </citation>
    <scope>NUCLEOTIDE SEQUENCE [LARGE SCALE GENOMIC DNA]</scope>
    <source>
        <strain evidence="2 3">UHCC 0139</strain>
    </source>
</reference>
<evidence type="ECO:0000313" key="2">
    <source>
        <dbReference type="EMBL" id="MEA5391151.1"/>
    </source>
</evidence>
<comment type="caution">
    <text evidence="2">The sequence shown here is derived from an EMBL/GenBank/DDBJ whole genome shotgun (WGS) entry which is preliminary data.</text>
</comment>
<gene>
    <name evidence="2" type="ORF">VB738_07735</name>
</gene>
<feature type="region of interest" description="Disordered" evidence="1">
    <location>
        <begin position="567"/>
        <end position="587"/>
    </location>
</feature>
<evidence type="ECO:0000256" key="1">
    <source>
        <dbReference type="SAM" id="MobiDB-lite"/>
    </source>
</evidence>
<dbReference type="Pfam" id="PF13481">
    <property type="entry name" value="AAA_25"/>
    <property type="match status" value="1"/>
</dbReference>
<proteinExistence type="predicted"/>
<accession>A0ABU5RTT0</accession>
<dbReference type="SUPFAM" id="SSF52540">
    <property type="entry name" value="P-loop containing nucleoside triphosphate hydrolases"/>
    <property type="match status" value="1"/>
</dbReference>
<evidence type="ECO:0000313" key="3">
    <source>
        <dbReference type="Proteomes" id="UP001304461"/>
    </source>
</evidence>
<dbReference type="InterPro" id="IPR027417">
    <property type="entry name" value="P-loop_NTPase"/>
</dbReference>
<keyword evidence="3" id="KW-1185">Reference proteome</keyword>
<dbReference type="EMBL" id="JAYGHX010000004">
    <property type="protein sequence ID" value="MEA5391151.1"/>
    <property type="molecule type" value="Genomic_DNA"/>
</dbReference>
<dbReference type="Gene3D" id="3.40.50.300">
    <property type="entry name" value="P-loop containing nucleotide triphosphate hydrolases"/>
    <property type="match status" value="1"/>
</dbReference>
<sequence length="587" mass="62270">MANPGGWVLEVEGEKAAEIAREGGLVAISQPGHAHTVEQIKARYSALGAAGVVGVIYLADQDITGLRRAQVALEAAAAVGLQLVVLPASEVWQTLPDGGSIDDASGTPTERVAAIEETLALIEPSEWAGIWAEFQEAMGVSAPVQEVVAQVNVFPDIEESPVVDGATAGQVVATAPIPLTESQRFELLRGRARQVLEEHPRKVEQELAMRLAAHALELPALGQQQIRTLLWEARNGDAGPVQPLTANQPLSLAPTPWLLEGIVMAGALNLIVALPKIGKTAWALGFLGAWIHGLQTFLGCSLPATPCPPVLIVGTDQPENDWGRMLAQFGLLDHNRRMNPQIVGLFTAGRPLHLDAEGIDRITTYAEKHPGLVVLIDSLHACISPLGLKEESAEVAEPVRDLMSALEPHRATVLLIHHANKGRANDGAVAASRGSTALPAVASQMISLNRLQTGAGGPQGNKERRLVLKTEGRGGMPQELLIERTDAEGWICHGDAAAAMEAQAREQARENLTDRQQSALRLLIQRAKAGESTTVADAVTALDLSRQRAQDTLGALVQKRLAIKTIPTEPAPDGGRPAATYIPVPDA</sequence>
<name>A0ABU5RTT0_9CYAN</name>
<protein>
    <submittedName>
        <fullName evidence="2">AAA family ATPase</fullName>
    </submittedName>
</protein>
<dbReference type="RefSeq" id="WP_323305434.1">
    <property type="nucleotide sequence ID" value="NZ_JAYGHX010000004.1"/>
</dbReference>
<organism evidence="2 3">
    <name type="scientific">Cyanobium gracile UHCC 0139</name>
    <dbReference type="NCBI Taxonomy" id="3110308"/>
    <lineage>
        <taxon>Bacteria</taxon>
        <taxon>Bacillati</taxon>
        <taxon>Cyanobacteriota</taxon>
        <taxon>Cyanophyceae</taxon>
        <taxon>Synechococcales</taxon>
        <taxon>Prochlorococcaceae</taxon>
        <taxon>Cyanobium</taxon>
    </lineage>
</organism>